<dbReference type="EMBL" id="SOZE01000021">
    <property type="protein sequence ID" value="TFF35500.1"/>
    <property type="molecule type" value="Genomic_DNA"/>
</dbReference>
<dbReference type="AlphaFoldDB" id="A0A4Y8SA47"/>
<evidence type="ECO:0000313" key="1">
    <source>
        <dbReference type="EMBL" id="TFF35500.1"/>
    </source>
</evidence>
<gene>
    <name evidence="1" type="ORF">E2R66_18610</name>
</gene>
<reference evidence="1 2" key="1">
    <citation type="journal article" date="2017" name="Int. J. Syst. Evol. Microbiol.">
        <title>Mucilaginibacterpsychrotolerans sp. nov., isolated from peatlands.</title>
        <authorList>
            <person name="Deng Y."/>
            <person name="Shen L."/>
            <person name="Xu B."/>
            <person name="Liu Y."/>
            <person name="Gu Z."/>
            <person name="Liu H."/>
            <person name="Zhou Y."/>
        </authorList>
    </citation>
    <scope>NUCLEOTIDE SEQUENCE [LARGE SCALE GENOMIC DNA]</scope>
    <source>
        <strain evidence="1 2">NH7-4</strain>
    </source>
</reference>
<dbReference type="Proteomes" id="UP000297540">
    <property type="component" value="Unassembled WGS sequence"/>
</dbReference>
<accession>A0A4Y8SA47</accession>
<protein>
    <submittedName>
        <fullName evidence="1">Uncharacterized protein</fullName>
    </submittedName>
</protein>
<proteinExistence type="predicted"/>
<comment type="caution">
    <text evidence="1">The sequence shown here is derived from an EMBL/GenBank/DDBJ whole genome shotgun (WGS) entry which is preliminary data.</text>
</comment>
<dbReference type="RefSeq" id="WP_134737947.1">
    <property type="nucleotide sequence ID" value="NZ_SOZE01000021.1"/>
</dbReference>
<sequence length="69" mass="7975">MNQIYGIFSRLNNFISLLASAQYEDAEGWIFQLKEDQERFAPWTQDIEKIEAAVKASDLSVQIIPKARK</sequence>
<name>A0A4Y8SA47_9SPHI</name>
<keyword evidence="2" id="KW-1185">Reference proteome</keyword>
<dbReference type="OrthoDB" id="9780724at2"/>
<organism evidence="1 2">
    <name type="scientific">Mucilaginibacter psychrotolerans</name>
    <dbReference type="NCBI Taxonomy" id="1524096"/>
    <lineage>
        <taxon>Bacteria</taxon>
        <taxon>Pseudomonadati</taxon>
        <taxon>Bacteroidota</taxon>
        <taxon>Sphingobacteriia</taxon>
        <taxon>Sphingobacteriales</taxon>
        <taxon>Sphingobacteriaceae</taxon>
        <taxon>Mucilaginibacter</taxon>
    </lineage>
</organism>
<evidence type="ECO:0000313" key="2">
    <source>
        <dbReference type="Proteomes" id="UP000297540"/>
    </source>
</evidence>